<dbReference type="AlphaFoldDB" id="G4TYA2"/>
<evidence type="ECO:0000313" key="2">
    <source>
        <dbReference type="Proteomes" id="UP000007148"/>
    </source>
</evidence>
<comment type="caution">
    <text evidence="1">The sequence shown here is derived from an EMBL/GenBank/DDBJ whole genome shotgun (WGS) entry which is preliminary data.</text>
</comment>
<dbReference type="EMBL" id="CAFZ01000685">
    <property type="protein sequence ID" value="CCA76295.1"/>
    <property type="molecule type" value="Genomic_DNA"/>
</dbReference>
<accession>G4TYA2</accession>
<gene>
    <name evidence="1" type="ORF">PIIN_10290</name>
</gene>
<dbReference type="Proteomes" id="UP000007148">
    <property type="component" value="Unassembled WGS sequence"/>
</dbReference>
<organism evidence="1 2">
    <name type="scientific">Serendipita indica (strain DSM 11827)</name>
    <name type="common">Root endophyte fungus</name>
    <name type="synonym">Piriformospora indica</name>
    <dbReference type="NCBI Taxonomy" id="1109443"/>
    <lineage>
        <taxon>Eukaryota</taxon>
        <taxon>Fungi</taxon>
        <taxon>Dikarya</taxon>
        <taxon>Basidiomycota</taxon>
        <taxon>Agaricomycotina</taxon>
        <taxon>Agaricomycetes</taxon>
        <taxon>Sebacinales</taxon>
        <taxon>Serendipitaceae</taxon>
        <taxon>Serendipita</taxon>
    </lineage>
</organism>
<protein>
    <submittedName>
        <fullName evidence="1">Uncharacterized protein</fullName>
    </submittedName>
</protein>
<sequence>MTAPSPCLSEQAHLSIAWLLYSSQSAPLPHKMGFFDTFYFDKEKYRRDREHLPVDELIKQHQSRTSSITGNAAGAVAGLSHAPITGPVGLAHAGYHARQVSVAEQQQKVLEDMIEERGYEIPRTRKRDVAKGLTYYGAKRAVTKLIE</sequence>
<proteinExistence type="predicted"/>
<keyword evidence="2" id="KW-1185">Reference proteome</keyword>
<evidence type="ECO:0000313" key="1">
    <source>
        <dbReference type="EMBL" id="CCA76295.1"/>
    </source>
</evidence>
<name>G4TYA2_SERID</name>
<dbReference type="InParanoid" id="G4TYA2"/>
<reference evidence="1 2" key="1">
    <citation type="journal article" date="2011" name="PLoS Pathog.">
        <title>Endophytic Life Strategies Decoded by Genome and Transcriptome Analyses of the Mutualistic Root Symbiont Piriformospora indica.</title>
        <authorList>
            <person name="Zuccaro A."/>
            <person name="Lahrmann U."/>
            <person name="Guldener U."/>
            <person name="Langen G."/>
            <person name="Pfiffi S."/>
            <person name="Biedenkopf D."/>
            <person name="Wong P."/>
            <person name="Samans B."/>
            <person name="Grimm C."/>
            <person name="Basiewicz M."/>
            <person name="Murat C."/>
            <person name="Martin F."/>
            <person name="Kogel K.H."/>
        </authorList>
    </citation>
    <scope>NUCLEOTIDE SEQUENCE [LARGE SCALE GENOMIC DNA]</scope>
    <source>
        <strain evidence="1 2">DSM 11827</strain>
    </source>
</reference>
<dbReference type="HOGENOM" id="CLU_1768833_0_0_1"/>